<sequence>MNVAHPPALIPVFSLAMTVVSNIVTVQGMNIPPYATSNDTQILDEAREDDISLDVTT</sequence>
<dbReference type="AlphaFoldDB" id="A0A0D0B3U3"/>
<accession>A0A0D0B3U3</accession>
<gene>
    <name evidence="2" type="ORF">CY34DRAFT_610321</name>
</gene>
<feature type="chain" id="PRO_5002219134" evidence="1">
    <location>
        <begin position="29"/>
        <end position="57"/>
    </location>
</feature>
<organism evidence="2 3">
    <name type="scientific">Suillus luteus UH-Slu-Lm8-n1</name>
    <dbReference type="NCBI Taxonomy" id="930992"/>
    <lineage>
        <taxon>Eukaryota</taxon>
        <taxon>Fungi</taxon>
        <taxon>Dikarya</taxon>
        <taxon>Basidiomycota</taxon>
        <taxon>Agaricomycotina</taxon>
        <taxon>Agaricomycetes</taxon>
        <taxon>Agaricomycetidae</taxon>
        <taxon>Boletales</taxon>
        <taxon>Suillineae</taxon>
        <taxon>Suillaceae</taxon>
        <taxon>Suillus</taxon>
    </lineage>
</organism>
<reference evidence="3" key="2">
    <citation type="submission" date="2015-01" db="EMBL/GenBank/DDBJ databases">
        <title>Evolutionary Origins and Diversification of the Mycorrhizal Mutualists.</title>
        <authorList>
            <consortium name="DOE Joint Genome Institute"/>
            <consortium name="Mycorrhizal Genomics Consortium"/>
            <person name="Kohler A."/>
            <person name="Kuo A."/>
            <person name="Nagy L.G."/>
            <person name="Floudas D."/>
            <person name="Copeland A."/>
            <person name="Barry K.W."/>
            <person name="Cichocki N."/>
            <person name="Veneault-Fourrey C."/>
            <person name="LaButti K."/>
            <person name="Lindquist E.A."/>
            <person name="Lipzen A."/>
            <person name="Lundell T."/>
            <person name="Morin E."/>
            <person name="Murat C."/>
            <person name="Riley R."/>
            <person name="Ohm R."/>
            <person name="Sun H."/>
            <person name="Tunlid A."/>
            <person name="Henrissat B."/>
            <person name="Grigoriev I.V."/>
            <person name="Hibbett D.S."/>
            <person name="Martin F."/>
        </authorList>
    </citation>
    <scope>NUCLEOTIDE SEQUENCE [LARGE SCALE GENOMIC DNA]</scope>
    <source>
        <strain evidence="3">UH-Slu-Lm8-n1</strain>
    </source>
</reference>
<keyword evidence="1" id="KW-0732">Signal</keyword>
<dbReference type="InParanoid" id="A0A0D0B3U3"/>
<keyword evidence="3" id="KW-1185">Reference proteome</keyword>
<evidence type="ECO:0000256" key="1">
    <source>
        <dbReference type="SAM" id="SignalP"/>
    </source>
</evidence>
<dbReference type="Proteomes" id="UP000054485">
    <property type="component" value="Unassembled WGS sequence"/>
</dbReference>
<evidence type="ECO:0000313" key="3">
    <source>
        <dbReference type="Proteomes" id="UP000054485"/>
    </source>
</evidence>
<feature type="signal peptide" evidence="1">
    <location>
        <begin position="1"/>
        <end position="28"/>
    </location>
</feature>
<name>A0A0D0B3U3_9AGAM</name>
<evidence type="ECO:0000313" key="2">
    <source>
        <dbReference type="EMBL" id="KIK44604.1"/>
    </source>
</evidence>
<proteinExistence type="predicted"/>
<reference evidence="2 3" key="1">
    <citation type="submission" date="2014-04" db="EMBL/GenBank/DDBJ databases">
        <authorList>
            <consortium name="DOE Joint Genome Institute"/>
            <person name="Kuo A."/>
            <person name="Ruytinx J."/>
            <person name="Rineau F."/>
            <person name="Colpaert J."/>
            <person name="Kohler A."/>
            <person name="Nagy L.G."/>
            <person name="Floudas D."/>
            <person name="Copeland A."/>
            <person name="Barry K.W."/>
            <person name="Cichocki N."/>
            <person name="Veneault-Fourrey C."/>
            <person name="LaButti K."/>
            <person name="Lindquist E.A."/>
            <person name="Lipzen A."/>
            <person name="Lundell T."/>
            <person name="Morin E."/>
            <person name="Murat C."/>
            <person name="Sun H."/>
            <person name="Tunlid A."/>
            <person name="Henrissat B."/>
            <person name="Grigoriev I.V."/>
            <person name="Hibbett D.S."/>
            <person name="Martin F."/>
            <person name="Nordberg H.P."/>
            <person name="Cantor M.N."/>
            <person name="Hua S.X."/>
        </authorList>
    </citation>
    <scope>NUCLEOTIDE SEQUENCE [LARGE SCALE GENOMIC DNA]</scope>
    <source>
        <strain evidence="2 3">UH-Slu-Lm8-n1</strain>
    </source>
</reference>
<protein>
    <submittedName>
        <fullName evidence="2">Uncharacterized protein</fullName>
    </submittedName>
</protein>
<dbReference type="HOGENOM" id="CLU_2998042_0_0_1"/>
<dbReference type="EMBL" id="KN835187">
    <property type="protein sequence ID" value="KIK44604.1"/>
    <property type="molecule type" value="Genomic_DNA"/>
</dbReference>